<gene>
    <name evidence="3" type="ORF">PPERSA_07312</name>
</gene>
<dbReference type="Proteomes" id="UP000054937">
    <property type="component" value="Unassembled WGS sequence"/>
</dbReference>
<protein>
    <submittedName>
        <fullName evidence="3">Uncharacterized protein</fullName>
    </submittedName>
</protein>
<reference evidence="3 4" key="1">
    <citation type="journal article" date="2015" name="Sci. Rep.">
        <title>Genome of the facultative scuticociliatosis pathogen Pseudocohnilembus persalinus provides insight into its virulence through horizontal gene transfer.</title>
        <authorList>
            <person name="Xiong J."/>
            <person name="Wang G."/>
            <person name="Cheng J."/>
            <person name="Tian M."/>
            <person name="Pan X."/>
            <person name="Warren A."/>
            <person name="Jiang C."/>
            <person name="Yuan D."/>
            <person name="Miao W."/>
        </authorList>
    </citation>
    <scope>NUCLEOTIDE SEQUENCE [LARGE SCALE GENOMIC DNA]</scope>
    <source>
        <strain evidence="3">36N120E</strain>
    </source>
</reference>
<feature type="compositionally biased region" description="Acidic residues" evidence="2">
    <location>
        <begin position="143"/>
        <end position="161"/>
    </location>
</feature>
<dbReference type="InParanoid" id="A0A0V0R6X1"/>
<evidence type="ECO:0000313" key="4">
    <source>
        <dbReference type="Proteomes" id="UP000054937"/>
    </source>
</evidence>
<keyword evidence="4" id="KW-1185">Reference proteome</keyword>
<evidence type="ECO:0000256" key="1">
    <source>
        <dbReference type="SAM" id="Coils"/>
    </source>
</evidence>
<evidence type="ECO:0000313" key="3">
    <source>
        <dbReference type="EMBL" id="KRX10227.1"/>
    </source>
</evidence>
<keyword evidence="1" id="KW-0175">Coiled coil</keyword>
<feature type="coiled-coil region" evidence="1">
    <location>
        <begin position="185"/>
        <end position="233"/>
    </location>
</feature>
<evidence type="ECO:0000256" key="2">
    <source>
        <dbReference type="SAM" id="MobiDB-lite"/>
    </source>
</evidence>
<organism evidence="3 4">
    <name type="scientific">Pseudocohnilembus persalinus</name>
    <name type="common">Ciliate</name>
    <dbReference type="NCBI Taxonomy" id="266149"/>
    <lineage>
        <taxon>Eukaryota</taxon>
        <taxon>Sar</taxon>
        <taxon>Alveolata</taxon>
        <taxon>Ciliophora</taxon>
        <taxon>Intramacronucleata</taxon>
        <taxon>Oligohymenophorea</taxon>
        <taxon>Scuticociliatia</taxon>
        <taxon>Philasterida</taxon>
        <taxon>Pseudocohnilembidae</taxon>
        <taxon>Pseudocohnilembus</taxon>
    </lineage>
</organism>
<proteinExistence type="predicted"/>
<sequence>MHKYGKNDIENMNNQNNFTKSNDEYQQEHLQNQDDFENENQDKTGCFQLLIIKIQKKWIQFEASDTYKNFQQKFKKFKQCLGIEPEDYDFEQSDSLKQIDFKVIEMKLGGCQYSLDMNKVKNKFNDKNAVDQKLEWNERYDENEGQDENEFNSNSDDDQESENIFEYKEKIKMILNQRRQEKAGIEFTKKKIEEKNIQIEQAKQDHEYLMKKYTLLSNKLKEFEQEKQNIEQSDNYYQKFFD</sequence>
<dbReference type="EMBL" id="LDAU01000034">
    <property type="protein sequence ID" value="KRX10227.1"/>
    <property type="molecule type" value="Genomic_DNA"/>
</dbReference>
<accession>A0A0V0R6X1</accession>
<name>A0A0V0R6X1_PSEPJ</name>
<dbReference type="AlphaFoldDB" id="A0A0V0R6X1"/>
<feature type="region of interest" description="Disordered" evidence="2">
    <location>
        <begin position="140"/>
        <end position="161"/>
    </location>
</feature>
<comment type="caution">
    <text evidence="3">The sequence shown here is derived from an EMBL/GenBank/DDBJ whole genome shotgun (WGS) entry which is preliminary data.</text>
</comment>